<comment type="caution">
    <text evidence="3">The sequence shown here is derived from an EMBL/GenBank/DDBJ whole genome shotgun (WGS) entry which is preliminary data.</text>
</comment>
<evidence type="ECO:0008006" key="5">
    <source>
        <dbReference type="Google" id="ProtNLM"/>
    </source>
</evidence>
<keyword evidence="2" id="KW-0812">Transmembrane</keyword>
<protein>
    <recommendedName>
        <fullName evidence="5">Secreted protein</fullName>
    </recommendedName>
</protein>
<evidence type="ECO:0000256" key="2">
    <source>
        <dbReference type="SAM" id="Phobius"/>
    </source>
</evidence>
<organism evidence="3 4">
    <name type="scientific">Ataeniobius toweri</name>
    <dbReference type="NCBI Taxonomy" id="208326"/>
    <lineage>
        <taxon>Eukaryota</taxon>
        <taxon>Metazoa</taxon>
        <taxon>Chordata</taxon>
        <taxon>Craniata</taxon>
        <taxon>Vertebrata</taxon>
        <taxon>Euteleostomi</taxon>
        <taxon>Actinopterygii</taxon>
        <taxon>Neopterygii</taxon>
        <taxon>Teleostei</taxon>
        <taxon>Neoteleostei</taxon>
        <taxon>Acanthomorphata</taxon>
        <taxon>Ovalentaria</taxon>
        <taxon>Atherinomorphae</taxon>
        <taxon>Cyprinodontiformes</taxon>
        <taxon>Goodeidae</taxon>
        <taxon>Ataeniobius</taxon>
    </lineage>
</organism>
<gene>
    <name evidence="3" type="ORF">ATANTOWER_023188</name>
</gene>
<proteinExistence type="predicted"/>
<feature type="region of interest" description="Disordered" evidence="1">
    <location>
        <begin position="71"/>
        <end position="103"/>
    </location>
</feature>
<evidence type="ECO:0000313" key="4">
    <source>
        <dbReference type="Proteomes" id="UP001345963"/>
    </source>
</evidence>
<dbReference type="EMBL" id="JAHUTI010014966">
    <property type="protein sequence ID" value="MED6237343.1"/>
    <property type="molecule type" value="Genomic_DNA"/>
</dbReference>
<evidence type="ECO:0000313" key="3">
    <source>
        <dbReference type="EMBL" id="MED6237343.1"/>
    </source>
</evidence>
<dbReference type="Proteomes" id="UP001345963">
    <property type="component" value="Unassembled WGS sequence"/>
</dbReference>
<reference evidence="3 4" key="1">
    <citation type="submission" date="2021-07" db="EMBL/GenBank/DDBJ databases">
        <authorList>
            <person name="Palmer J.M."/>
        </authorList>
    </citation>
    <scope>NUCLEOTIDE SEQUENCE [LARGE SCALE GENOMIC DNA]</scope>
    <source>
        <strain evidence="3 4">AT_MEX2019</strain>
        <tissue evidence="3">Muscle</tissue>
    </source>
</reference>
<accession>A0ABU7AI71</accession>
<sequence length="103" mass="11599">MNTQHLLLLTDFKVCSVVLQGFVVALLYCFMNGEVGTLWLRDRNVSRCTQRCLTLHLMCMFAGSDRAPQMALEVPQSKSSHSSQEKHHSDHNSNPSRFGFASV</sequence>
<keyword evidence="2" id="KW-0472">Membrane</keyword>
<dbReference type="PROSITE" id="PS00650">
    <property type="entry name" value="G_PROTEIN_RECEP_F2_2"/>
    <property type="match status" value="1"/>
</dbReference>
<evidence type="ECO:0000256" key="1">
    <source>
        <dbReference type="SAM" id="MobiDB-lite"/>
    </source>
</evidence>
<dbReference type="InterPro" id="IPR017983">
    <property type="entry name" value="GPCR_2_secretin-like_CS"/>
</dbReference>
<name>A0ABU7AI71_9TELE</name>
<keyword evidence="4" id="KW-1185">Reference proteome</keyword>
<keyword evidence="2" id="KW-1133">Transmembrane helix</keyword>
<feature type="transmembrane region" description="Helical" evidence="2">
    <location>
        <begin position="6"/>
        <end position="31"/>
    </location>
</feature>